<proteinExistence type="predicted"/>
<dbReference type="Proteomes" id="UP000248889">
    <property type="component" value="Unassembled WGS sequence"/>
</dbReference>
<dbReference type="InterPro" id="IPR051908">
    <property type="entry name" value="Ribosomal_N-acetyltransferase"/>
</dbReference>
<dbReference type="GO" id="GO:0005737">
    <property type="term" value="C:cytoplasm"/>
    <property type="evidence" value="ECO:0007669"/>
    <property type="project" value="TreeGrafter"/>
</dbReference>
<dbReference type="AlphaFoldDB" id="A0A2X0KEY2"/>
<evidence type="ECO:0000259" key="1">
    <source>
        <dbReference type="PROSITE" id="PS51186"/>
    </source>
</evidence>
<reference evidence="2 3" key="1">
    <citation type="submission" date="2018-06" db="EMBL/GenBank/DDBJ databases">
        <title>Streptacidiphilus pinicola sp. nov., isolated from pine grove soil.</title>
        <authorList>
            <person name="Roh S.G."/>
            <person name="Park S."/>
            <person name="Kim M.-K."/>
            <person name="Yun B.-R."/>
            <person name="Park J."/>
            <person name="Kim M.J."/>
            <person name="Kim Y.S."/>
            <person name="Kim S.B."/>
        </authorList>
    </citation>
    <scope>NUCLEOTIDE SEQUENCE [LARGE SCALE GENOMIC DNA]</scope>
    <source>
        <strain evidence="2 3">MMS16-CNU450</strain>
    </source>
</reference>
<dbReference type="Pfam" id="PF13302">
    <property type="entry name" value="Acetyltransf_3"/>
    <property type="match status" value="1"/>
</dbReference>
<dbReference type="OrthoDB" id="9799321at2"/>
<comment type="caution">
    <text evidence="2">The sequence shown here is derived from an EMBL/GenBank/DDBJ whole genome shotgun (WGS) entry which is preliminary data.</text>
</comment>
<feature type="domain" description="N-acetyltransferase" evidence="1">
    <location>
        <begin position="14"/>
        <end position="175"/>
    </location>
</feature>
<evidence type="ECO:0000313" key="3">
    <source>
        <dbReference type="Proteomes" id="UP000248889"/>
    </source>
</evidence>
<dbReference type="InterPro" id="IPR016181">
    <property type="entry name" value="Acyl_CoA_acyltransferase"/>
</dbReference>
<dbReference type="Gene3D" id="3.40.630.30">
    <property type="match status" value="1"/>
</dbReference>
<sequence length="175" mass="19731">MERSAEETLTHDRVVLTRWRVEDLDALSRLVDESLERLKPWMPWAHTHSRESIGQYFAQAEADWALGSAYNYAIREGAADGPVLGSCSMMRRIGPGGWEIGYWIHEAGGGRGLVTMAAAALTRQAFALPDTTHVQIHHDARNRASGAVPERLGFAVVERRQEPDRELVVWRTERQ</sequence>
<dbReference type="SUPFAM" id="SSF55729">
    <property type="entry name" value="Acyl-CoA N-acyltransferases (Nat)"/>
    <property type="match status" value="1"/>
</dbReference>
<organism evidence="2 3">
    <name type="scientific">Streptacidiphilus pinicola</name>
    <dbReference type="NCBI Taxonomy" id="2219663"/>
    <lineage>
        <taxon>Bacteria</taxon>
        <taxon>Bacillati</taxon>
        <taxon>Actinomycetota</taxon>
        <taxon>Actinomycetes</taxon>
        <taxon>Kitasatosporales</taxon>
        <taxon>Streptomycetaceae</taxon>
        <taxon>Streptacidiphilus</taxon>
    </lineage>
</organism>
<protein>
    <submittedName>
        <fullName evidence="2">GNAT family N-acetyltransferase</fullName>
    </submittedName>
</protein>
<keyword evidence="2" id="KW-0808">Transferase</keyword>
<dbReference type="PROSITE" id="PS51186">
    <property type="entry name" value="GNAT"/>
    <property type="match status" value="1"/>
</dbReference>
<dbReference type="RefSeq" id="WP_111500949.1">
    <property type="nucleotide sequence ID" value="NZ_QKYN01000042.1"/>
</dbReference>
<evidence type="ECO:0000313" key="2">
    <source>
        <dbReference type="EMBL" id="RAG85410.1"/>
    </source>
</evidence>
<name>A0A2X0KEY2_9ACTN</name>
<dbReference type="PANTHER" id="PTHR43441:SF3">
    <property type="entry name" value="ACETYLTRANSFERASE"/>
    <property type="match status" value="1"/>
</dbReference>
<dbReference type="GO" id="GO:1990189">
    <property type="term" value="F:protein N-terminal-serine acetyltransferase activity"/>
    <property type="evidence" value="ECO:0007669"/>
    <property type="project" value="TreeGrafter"/>
</dbReference>
<accession>A0A2X0KEY2</accession>
<dbReference type="EMBL" id="QKYN01000042">
    <property type="protein sequence ID" value="RAG85410.1"/>
    <property type="molecule type" value="Genomic_DNA"/>
</dbReference>
<dbReference type="InterPro" id="IPR000182">
    <property type="entry name" value="GNAT_dom"/>
</dbReference>
<dbReference type="GO" id="GO:0008999">
    <property type="term" value="F:protein-N-terminal-alanine acetyltransferase activity"/>
    <property type="evidence" value="ECO:0007669"/>
    <property type="project" value="TreeGrafter"/>
</dbReference>
<gene>
    <name evidence="2" type="ORF">DN069_12190</name>
</gene>
<dbReference type="PANTHER" id="PTHR43441">
    <property type="entry name" value="RIBOSOMAL-PROTEIN-SERINE ACETYLTRANSFERASE"/>
    <property type="match status" value="1"/>
</dbReference>
<keyword evidence="3" id="KW-1185">Reference proteome</keyword>